<accession>A0A195CXP4</accession>
<keyword evidence="2" id="KW-1185">Reference proteome</keyword>
<evidence type="ECO:0000313" key="2">
    <source>
        <dbReference type="Proteomes" id="UP000078542"/>
    </source>
</evidence>
<reference evidence="1 2" key="1">
    <citation type="submission" date="2016-03" db="EMBL/GenBank/DDBJ databases">
        <title>Cyphomyrmex costatus WGS genome.</title>
        <authorList>
            <person name="Nygaard S."/>
            <person name="Hu H."/>
            <person name="Boomsma J."/>
            <person name="Zhang G."/>
        </authorList>
    </citation>
    <scope>NUCLEOTIDE SEQUENCE [LARGE SCALE GENOMIC DNA]</scope>
    <source>
        <strain evidence="1">MS0001</strain>
        <tissue evidence="1">Whole body</tissue>
    </source>
</reference>
<proteinExistence type="predicted"/>
<dbReference type="AlphaFoldDB" id="A0A195CXP4"/>
<dbReference type="Proteomes" id="UP000078542">
    <property type="component" value="Unassembled WGS sequence"/>
</dbReference>
<protein>
    <submittedName>
        <fullName evidence="1">Uncharacterized protein</fullName>
    </submittedName>
</protein>
<dbReference type="EMBL" id="KQ977141">
    <property type="protein sequence ID" value="KYN05411.1"/>
    <property type="molecule type" value="Genomic_DNA"/>
</dbReference>
<sequence>AVRIRAFSSVRYLLPSCDPVRIYFLANTRLPYLLTIANCIHVKWTPWMGESTAQCIRPSRRIISTAGLLVAGKREASQEAEAQQWMETVIGRRFPPAEVHIAPKLSQKRPAIANADVSITLPKSLGGQELEIFNEPPPTTVILVVPRTRWRWPNDETTPTRVHDPRVLLTRPRHWNPGALAFVCRRGRRSDAAWISWKSGGVQHAARPARPTRGKIKTCITSELKYCTLRLSLLSPPWLKIIQLSIWN</sequence>
<evidence type="ECO:0000313" key="1">
    <source>
        <dbReference type="EMBL" id="KYN05411.1"/>
    </source>
</evidence>
<organism evidence="1 2">
    <name type="scientific">Cyphomyrmex costatus</name>
    <dbReference type="NCBI Taxonomy" id="456900"/>
    <lineage>
        <taxon>Eukaryota</taxon>
        <taxon>Metazoa</taxon>
        <taxon>Ecdysozoa</taxon>
        <taxon>Arthropoda</taxon>
        <taxon>Hexapoda</taxon>
        <taxon>Insecta</taxon>
        <taxon>Pterygota</taxon>
        <taxon>Neoptera</taxon>
        <taxon>Endopterygota</taxon>
        <taxon>Hymenoptera</taxon>
        <taxon>Apocrita</taxon>
        <taxon>Aculeata</taxon>
        <taxon>Formicoidea</taxon>
        <taxon>Formicidae</taxon>
        <taxon>Myrmicinae</taxon>
        <taxon>Cyphomyrmex</taxon>
    </lineage>
</organism>
<name>A0A195CXP4_9HYME</name>
<gene>
    <name evidence="1" type="ORF">ALC62_03696</name>
</gene>
<feature type="non-terminal residue" evidence="1">
    <location>
        <position position="1"/>
    </location>
</feature>